<dbReference type="PANTHER" id="PTHR18968">
    <property type="entry name" value="THIAMINE PYROPHOSPHATE ENZYMES"/>
    <property type="match status" value="1"/>
</dbReference>
<dbReference type="GO" id="GO:0050660">
    <property type="term" value="F:flavin adenine dinucleotide binding"/>
    <property type="evidence" value="ECO:0007669"/>
    <property type="project" value="TreeGrafter"/>
</dbReference>
<dbReference type="GO" id="GO:0003984">
    <property type="term" value="F:acetolactate synthase activity"/>
    <property type="evidence" value="ECO:0007669"/>
    <property type="project" value="TreeGrafter"/>
</dbReference>
<gene>
    <name evidence="4" type="ORF">EV132_13511</name>
</gene>
<sequence>MTRQRKNTRSPEGEKRMVKGSDLLHQFERPIASDATLNQIAARITEAKSPLLIFGAAASRAAASNLGLAADMAQFVIRTGIPFLTTQMGKGTVSESSHLYMGTPALSEGEDVHEVIDKADLILPIGHDTTEKPPFIMRKGGQEVIHIAEQAPPVEPVYFLQFQLIGEIGHSLKALADRLEGKLPNAQALLYLREPILERTAARATEDSFALQRLVNDISEVMTPHDSILVLDNGQYKISVARNYQTNAPNTLLLDNALATMGAGLPSGITAAMLNPWQRVMALCGDGGFQMTSQELETAVRLKLNLVIVILNNKDYGMISCKQASKGYKNFGTKFDNPDFVKLAESYHAKGTRVETPDDLVPALEAAFEGGGVHVVEVAIVYSDYKRGLTDKPRSRKAKPTKRLSDLG</sequence>
<dbReference type="GO" id="GO:0009099">
    <property type="term" value="P:L-valine biosynthetic process"/>
    <property type="evidence" value="ECO:0007669"/>
    <property type="project" value="TreeGrafter"/>
</dbReference>
<dbReference type="InterPro" id="IPR011766">
    <property type="entry name" value="TPP_enzyme_TPP-bd"/>
</dbReference>
<dbReference type="Gene3D" id="3.40.50.1220">
    <property type="entry name" value="TPP-binding domain"/>
    <property type="match status" value="1"/>
</dbReference>
<name>A0A4V2V7V2_RHISU</name>
<dbReference type="AlphaFoldDB" id="A0A4V2V7V2"/>
<dbReference type="SUPFAM" id="SSF52467">
    <property type="entry name" value="DHS-like NAD/FAD-binding domain"/>
    <property type="match status" value="1"/>
</dbReference>
<comment type="similarity">
    <text evidence="1">Belongs to the TPP enzyme family.</text>
</comment>
<dbReference type="GO" id="GO:0005948">
    <property type="term" value="C:acetolactate synthase complex"/>
    <property type="evidence" value="ECO:0007669"/>
    <property type="project" value="TreeGrafter"/>
</dbReference>
<evidence type="ECO:0000259" key="3">
    <source>
        <dbReference type="Pfam" id="PF02775"/>
    </source>
</evidence>
<comment type="caution">
    <text evidence="4">The sequence shown here is derived from an EMBL/GenBank/DDBJ whole genome shotgun (WGS) entry which is preliminary data.</text>
</comment>
<dbReference type="Gene3D" id="3.40.50.970">
    <property type="match status" value="1"/>
</dbReference>
<reference evidence="4 5" key="1">
    <citation type="submission" date="2019-03" db="EMBL/GenBank/DDBJ databases">
        <title>Genomic Encyclopedia of Type Strains, Phase IV (KMG-V): Genome sequencing to study the core and pangenomes of soil and plant-associated prokaryotes.</title>
        <authorList>
            <person name="Whitman W."/>
        </authorList>
    </citation>
    <scope>NUCLEOTIDE SEQUENCE [LARGE SCALE GENOMIC DNA]</scope>
    <source>
        <strain evidence="4 5">Hc14</strain>
    </source>
</reference>
<evidence type="ECO:0000313" key="4">
    <source>
        <dbReference type="EMBL" id="TCU05384.1"/>
    </source>
</evidence>
<dbReference type="Pfam" id="PF02775">
    <property type="entry name" value="TPP_enzyme_C"/>
    <property type="match status" value="1"/>
</dbReference>
<dbReference type="SUPFAM" id="SSF52518">
    <property type="entry name" value="Thiamin diphosphate-binding fold (THDP-binding)"/>
    <property type="match status" value="1"/>
</dbReference>
<dbReference type="PANTHER" id="PTHR18968:SF129">
    <property type="entry name" value="ACETOLACTATE SYNTHASE"/>
    <property type="match status" value="1"/>
</dbReference>
<dbReference type="InterPro" id="IPR045229">
    <property type="entry name" value="TPP_enz"/>
</dbReference>
<feature type="domain" description="Thiamine pyrophosphate enzyme TPP-binding" evidence="3">
    <location>
        <begin position="232"/>
        <end position="378"/>
    </location>
</feature>
<dbReference type="InterPro" id="IPR012000">
    <property type="entry name" value="Thiamin_PyroP_enz_cen_dom"/>
</dbReference>
<dbReference type="InterPro" id="IPR029035">
    <property type="entry name" value="DHS-like_NAD/FAD-binding_dom"/>
</dbReference>
<dbReference type="GO" id="GO:0009097">
    <property type="term" value="P:isoleucine biosynthetic process"/>
    <property type="evidence" value="ECO:0007669"/>
    <property type="project" value="TreeGrafter"/>
</dbReference>
<evidence type="ECO:0000313" key="5">
    <source>
        <dbReference type="Proteomes" id="UP000294576"/>
    </source>
</evidence>
<dbReference type="InterPro" id="IPR029061">
    <property type="entry name" value="THDP-binding"/>
</dbReference>
<proteinExistence type="inferred from homology"/>
<feature type="domain" description="Thiamine pyrophosphate enzyme central" evidence="2">
    <location>
        <begin position="37"/>
        <end position="175"/>
    </location>
</feature>
<protein>
    <submittedName>
        <fullName evidence="4">Thiamine pyrophosphate-dependent enzyme</fullName>
    </submittedName>
</protein>
<accession>A0A4V2V7V2</accession>
<organism evidence="4 5">
    <name type="scientific">Rhizobium sullae</name>
    <name type="common">Rhizobium hedysari</name>
    <dbReference type="NCBI Taxonomy" id="50338"/>
    <lineage>
        <taxon>Bacteria</taxon>
        <taxon>Pseudomonadati</taxon>
        <taxon>Pseudomonadota</taxon>
        <taxon>Alphaproteobacteria</taxon>
        <taxon>Hyphomicrobiales</taxon>
        <taxon>Rhizobiaceae</taxon>
        <taxon>Rhizobium/Agrobacterium group</taxon>
        <taxon>Rhizobium</taxon>
    </lineage>
</organism>
<dbReference type="Proteomes" id="UP000294576">
    <property type="component" value="Unassembled WGS sequence"/>
</dbReference>
<dbReference type="GO" id="GO:0000287">
    <property type="term" value="F:magnesium ion binding"/>
    <property type="evidence" value="ECO:0007669"/>
    <property type="project" value="InterPro"/>
</dbReference>
<dbReference type="Pfam" id="PF00205">
    <property type="entry name" value="TPP_enzyme_M"/>
    <property type="match status" value="1"/>
</dbReference>
<evidence type="ECO:0000259" key="2">
    <source>
        <dbReference type="Pfam" id="PF00205"/>
    </source>
</evidence>
<dbReference type="EMBL" id="SMBH01000035">
    <property type="protein sequence ID" value="TCU05384.1"/>
    <property type="molecule type" value="Genomic_DNA"/>
</dbReference>
<evidence type="ECO:0000256" key="1">
    <source>
        <dbReference type="ARBA" id="ARBA00007812"/>
    </source>
</evidence>
<dbReference type="GO" id="GO:0030976">
    <property type="term" value="F:thiamine pyrophosphate binding"/>
    <property type="evidence" value="ECO:0007669"/>
    <property type="project" value="InterPro"/>
</dbReference>